<dbReference type="Gene3D" id="3.40.1620.10">
    <property type="entry name" value="YefM-like domain"/>
    <property type="match status" value="1"/>
</dbReference>
<evidence type="ECO:0000313" key="3">
    <source>
        <dbReference type="EMBL" id="PSB01005.1"/>
    </source>
</evidence>
<evidence type="ECO:0000256" key="1">
    <source>
        <dbReference type="ARBA" id="ARBA00009981"/>
    </source>
</evidence>
<dbReference type="OrthoDB" id="574074at2"/>
<evidence type="ECO:0000256" key="2">
    <source>
        <dbReference type="RuleBase" id="RU362080"/>
    </source>
</evidence>
<comment type="caution">
    <text evidence="3">The sequence shown here is derived from an EMBL/GenBank/DDBJ whole genome shotgun (WGS) entry which is preliminary data.</text>
</comment>
<dbReference type="AlphaFoldDB" id="A0A2T1BY97"/>
<evidence type="ECO:0000313" key="4">
    <source>
        <dbReference type="Proteomes" id="UP000238762"/>
    </source>
</evidence>
<accession>A0A2T1BY97</accession>
<comment type="similarity">
    <text evidence="1 2">Belongs to the phD/YefM antitoxin family.</text>
</comment>
<protein>
    <recommendedName>
        <fullName evidence="2">Antitoxin</fullName>
    </recommendedName>
</protein>
<proteinExistence type="inferred from homology"/>
<dbReference type="NCBIfam" id="TIGR01552">
    <property type="entry name" value="phd_fam"/>
    <property type="match status" value="1"/>
</dbReference>
<reference evidence="3 4" key="1">
    <citation type="submission" date="2018-02" db="EMBL/GenBank/DDBJ databases">
        <authorList>
            <person name="Cohen D.B."/>
            <person name="Kent A.D."/>
        </authorList>
    </citation>
    <scope>NUCLEOTIDE SEQUENCE [LARGE SCALE GENOMIC DNA]</scope>
    <source>
        <strain evidence="3 4">CCAP 1448/3</strain>
    </source>
</reference>
<organism evidence="3 4">
    <name type="scientific">Merismopedia glauca CCAP 1448/3</name>
    <dbReference type="NCBI Taxonomy" id="1296344"/>
    <lineage>
        <taxon>Bacteria</taxon>
        <taxon>Bacillati</taxon>
        <taxon>Cyanobacteriota</taxon>
        <taxon>Cyanophyceae</taxon>
        <taxon>Synechococcales</taxon>
        <taxon>Merismopediaceae</taxon>
        <taxon>Merismopedia</taxon>
    </lineage>
</organism>
<dbReference type="InterPro" id="IPR006442">
    <property type="entry name" value="Antitoxin_Phd/YefM"/>
</dbReference>
<name>A0A2T1BY97_9CYAN</name>
<sequence length="84" mass="9543">MTYHVTADYAHQNFDEIIQRASTEPEGIIIVKDNKSFVLIDRQELEALIETSELLDIPNLATDIAQARAEYQKGETLTMEDIFG</sequence>
<comment type="function">
    <text evidence="2">Antitoxin component of a type II toxin-antitoxin (TA) system.</text>
</comment>
<dbReference type="InterPro" id="IPR036165">
    <property type="entry name" value="YefM-like_sf"/>
</dbReference>
<dbReference type="Proteomes" id="UP000238762">
    <property type="component" value="Unassembled WGS sequence"/>
</dbReference>
<dbReference type="SUPFAM" id="SSF143120">
    <property type="entry name" value="YefM-like"/>
    <property type="match status" value="1"/>
</dbReference>
<dbReference type="RefSeq" id="WP_106290868.1">
    <property type="nucleotide sequence ID" value="NZ_CAWNTC010000172.1"/>
</dbReference>
<gene>
    <name evidence="3" type="ORF">C7B64_20525</name>
</gene>
<dbReference type="EMBL" id="PVWJ01000138">
    <property type="protein sequence ID" value="PSB01005.1"/>
    <property type="molecule type" value="Genomic_DNA"/>
</dbReference>
<reference evidence="3 4" key="2">
    <citation type="submission" date="2018-03" db="EMBL/GenBank/DDBJ databases">
        <title>The ancient ancestry and fast evolution of plastids.</title>
        <authorList>
            <person name="Moore K.R."/>
            <person name="Magnabosco C."/>
            <person name="Momper L."/>
            <person name="Gold D.A."/>
            <person name="Bosak T."/>
            <person name="Fournier G.P."/>
        </authorList>
    </citation>
    <scope>NUCLEOTIDE SEQUENCE [LARGE SCALE GENOMIC DNA]</scope>
    <source>
        <strain evidence="3 4">CCAP 1448/3</strain>
    </source>
</reference>
<keyword evidence="4" id="KW-1185">Reference proteome</keyword>
<dbReference type="Pfam" id="PF02604">
    <property type="entry name" value="PhdYeFM_antitox"/>
    <property type="match status" value="1"/>
</dbReference>